<organism evidence="3 4">
    <name type="scientific">Lentzea indica</name>
    <dbReference type="NCBI Taxonomy" id="2604800"/>
    <lineage>
        <taxon>Bacteria</taxon>
        <taxon>Bacillati</taxon>
        <taxon>Actinomycetota</taxon>
        <taxon>Actinomycetes</taxon>
        <taxon>Pseudonocardiales</taxon>
        <taxon>Pseudonocardiaceae</taxon>
        <taxon>Lentzea</taxon>
    </lineage>
</organism>
<protein>
    <submittedName>
        <fullName evidence="3">Cytochrome P450</fullName>
    </submittedName>
</protein>
<dbReference type="CDD" id="cd11033">
    <property type="entry name" value="CYP142-like"/>
    <property type="match status" value="1"/>
</dbReference>
<dbReference type="SUPFAM" id="SSF48264">
    <property type="entry name" value="Cytochrome P450"/>
    <property type="match status" value="1"/>
</dbReference>
<keyword evidence="2" id="KW-0349">Heme</keyword>
<evidence type="ECO:0000313" key="4">
    <source>
        <dbReference type="Proteomes" id="UP001515943"/>
    </source>
</evidence>
<dbReference type="InterPro" id="IPR002397">
    <property type="entry name" value="Cyt_P450_B"/>
</dbReference>
<dbReference type="Proteomes" id="UP001515943">
    <property type="component" value="Unassembled WGS sequence"/>
</dbReference>
<gene>
    <name evidence="3" type="ORF">FXN61_12310</name>
</gene>
<comment type="similarity">
    <text evidence="1 2">Belongs to the cytochrome P450 family.</text>
</comment>
<dbReference type="RefSeq" id="WP_167973432.1">
    <property type="nucleotide sequence ID" value="NZ_VSRL01000034.1"/>
</dbReference>
<keyword evidence="2" id="KW-0560">Oxidoreductase</keyword>
<keyword evidence="2" id="KW-0479">Metal-binding</keyword>
<evidence type="ECO:0000256" key="2">
    <source>
        <dbReference type="RuleBase" id="RU000461"/>
    </source>
</evidence>
<proteinExistence type="inferred from homology"/>
<keyword evidence="2" id="KW-0503">Monooxygenase</keyword>
<dbReference type="InterPro" id="IPR036396">
    <property type="entry name" value="Cyt_P450_sf"/>
</dbReference>
<dbReference type="EMBL" id="VSRL01000034">
    <property type="protein sequence ID" value="NKE57575.1"/>
    <property type="molecule type" value="Genomic_DNA"/>
</dbReference>
<dbReference type="PRINTS" id="PR00359">
    <property type="entry name" value="BP450"/>
</dbReference>
<evidence type="ECO:0000256" key="1">
    <source>
        <dbReference type="ARBA" id="ARBA00010617"/>
    </source>
</evidence>
<dbReference type="Pfam" id="PF00067">
    <property type="entry name" value="p450"/>
    <property type="match status" value="1"/>
</dbReference>
<name>A0ABX1FFL6_9PSEU</name>
<keyword evidence="2" id="KW-0408">Iron</keyword>
<accession>A0ABX1FFL6</accession>
<dbReference type="InterPro" id="IPR001128">
    <property type="entry name" value="Cyt_P450"/>
</dbReference>
<dbReference type="PANTHER" id="PTHR46696:SF4">
    <property type="entry name" value="BIOTIN BIOSYNTHESIS CYTOCHROME P450"/>
    <property type="match status" value="1"/>
</dbReference>
<dbReference type="InterPro" id="IPR017972">
    <property type="entry name" value="Cyt_P450_CS"/>
</dbReference>
<reference evidence="3 4" key="1">
    <citation type="submission" date="2019-08" db="EMBL/GenBank/DDBJ databases">
        <title>Lentzea from Indian Himalayas.</title>
        <authorList>
            <person name="Mandal S."/>
            <person name="Mallick Gupta A."/>
            <person name="Maiti P.K."/>
            <person name="Sarkar J."/>
            <person name="Mandal S."/>
        </authorList>
    </citation>
    <scope>NUCLEOTIDE SEQUENCE [LARGE SCALE GENOMIC DNA]</scope>
    <source>
        <strain evidence="3 4">PSKA42</strain>
    </source>
</reference>
<sequence>MTTARTIDLTDTDLFVHGDPHEVWAYLRHNEPVHWNPSADGGFWSLTRYADIHDVYLDPSTFSSEQGTVMGGSFGSAQDSATGQMLICADPPEHRLLRQQVKQGFAARMLEVIGESVRRYATRALDGIVAAGGGDFAVDVAPELPAGVLAAMFGLSTEDAHHLLALTRNMIGSEDGEYRDDLRDGELALVSAQVEIFDFLGDLADERRGGSGDDLVSMLLNSCVNGRPMSDAEILYNCLNVVVGGNETTPYTACAGVAAFAEFPDQADRFYADPTVLPTALDEILRWTSTNAYVQRTATRDTAIRGVAITKGDKLTLWNASANRDEDVFASADRFDVTRTPNHHIAFGVGNHRCIGQTVARQEITILFELLRDRGIRFELDGPIERLRSNFMLGTKHMPVRVR</sequence>
<keyword evidence="4" id="KW-1185">Reference proteome</keyword>
<dbReference type="PANTHER" id="PTHR46696">
    <property type="entry name" value="P450, PUTATIVE (EUROFUNG)-RELATED"/>
    <property type="match status" value="1"/>
</dbReference>
<dbReference type="PROSITE" id="PS00086">
    <property type="entry name" value="CYTOCHROME_P450"/>
    <property type="match status" value="1"/>
</dbReference>
<evidence type="ECO:0000313" key="3">
    <source>
        <dbReference type="EMBL" id="NKE57575.1"/>
    </source>
</evidence>
<comment type="caution">
    <text evidence="3">The sequence shown here is derived from an EMBL/GenBank/DDBJ whole genome shotgun (WGS) entry which is preliminary data.</text>
</comment>
<dbReference type="Gene3D" id="1.10.630.10">
    <property type="entry name" value="Cytochrome P450"/>
    <property type="match status" value="1"/>
</dbReference>